<dbReference type="Pfam" id="PF16295">
    <property type="entry name" value="TetR_C_10"/>
    <property type="match status" value="1"/>
</dbReference>
<keyword evidence="1 2" id="KW-0238">DNA-binding</keyword>
<protein>
    <submittedName>
        <fullName evidence="4">AcrR family transcriptional regulator</fullName>
    </submittedName>
</protein>
<name>A0AAE3XQA4_9BACT</name>
<accession>A0AAE3XQA4</accession>
<feature type="domain" description="HTH tetR-type" evidence="3">
    <location>
        <begin position="6"/>
        <end position="66"/>
    </location>
</feature>
<dbReference type="Proteomes" id="UP001185092">
    <property type="component" value="Unassembled WGS sequence"/>
</dbReference>
<proteinExistence type="predicted"/>
<evidence type="ECO:0000313" key="4">
    <source>
        <dbReference type="EMBL" id="MDR6241157.1"/>
    </source>
</evidence>
<dbReference type="InterPro" id="IPR050624">
    <property type="entry name" value="HTH-type_Tx_Regulator"/>
</dbReference>
<dbReference type="GO" id="GO:0003677">
    <property type="term" value="F:DNA binding"/>
    <property type="evidence" value="ECO:0007669"/>
    <property type="project" value="UniProtKB-UniRule"/>
</dbReference>
<dbReference type="PANTHER" id="PTHR43479">
    <property type="entry name" value="ACREF/ENVCD OPERON REPRESSOR-RELATED"/>
    <property type="match status" value="1"/>
</dbReference>
<dbReference type="EMBL" id="JAVDQD010000006">
    <property type="protein sequence ID" value="MDR6241157.1"/>
    <property type="molecule type" value="Genomic_DNA"/>
</dbReference>
<dbReference type="RefSeq" id="WP_309941724.1">
    <property type="nucleotide sequence ID" value="NZ_AP025305.1"/>
</dbReference>
<evidence type="ECO:0000256" key="2">
    <source>
        <dbReference type="PROSITE-ProRule" id="PRU00335"/>
    </source>
</evidence>
<dbReference type="PROSITE" id="PS50977">
    <property type="entry name" value="HTH_TETR_2"/>
    <property type="match status" value="1"/>
</dbReference>
<dbReference type="InterPro" id="IPR009057">
    <property type="entry name" value="Homeodomain-like_sf"/>
</dbReference>
<gene>
    <name evidence="4" type="ORF">HNQ88_004233</name>
</gene>
<reference evidence="4" key="1">
    <citation type="submission" date="2023-07" db="EMBL/GenBank/DDBJ databases">
        <title>Genomic Encyclopedia of Type Strains, Phase IV (KMG-IV): sequencing the most valuable type-strain genomes for metagenomic binning, comparative biology and taxonomic classification.</title>
        <authorList>
            <person name="Goeker M."/>
        </authorList>
    </citation>
    <scope>NUCLEOTIDE SEQUENCE</scope>
    <source>
        <strain evidence="4">DSM 26174</strain>
    </source>
</reference>
<evidence type="ECO:0000256" key="1">
    <source>
        <dbReference type="ARBA" id="ARBA00023125"/>
    </source>
</evidence>
<dbReference type="PRINTS" id="PR00455">
    <property type="entry name" value="HTHTETR"/>
</dbReference>
<organism evidence="4 5">
    <name type="scientific">Aureibacter tunicatorum</name>
    <dbReference type="NCBI Taxonomy" id="866807"/>
    <lineage>
        <taxon>Bacteria</taxon>
        <taxon>Pseudomonadati</taxon>
        <taxon>Bacteroidota</taxon>
        <taxon>Cytophagia</taxon>
        <taxon>Cytophagales</taxon>
        <taxon>Persicobacteraceae</taxon>
        <taxon>Aureibacter</taxon>
    </lineage>
</organism>
<dbReference type="AlphaFoldDB" id="A0AAE3XQA4"/>
<dbReference type="InterPro" id="IPR001647">
    <property type="entry name" value="HTH_TetR"/>
</dbReference>
<dbReference type="SUPFAM" id="SSF46689">
    <property type="entry name" value="Homeodomain-like"/>
    <property type="match status" value="1"/>
</dbReference>
<dbReference type="PANTHER" id="PTHR43479:SF11">
    <property type="entry name" value="ACREF_ENVCD OPERON REPRESSOR-RELATED"/>
    <property type="match status" value="1"/>
</dbReference>
<dbReference type="InterPro" id="IPR032551">
    <property type="entry name" value="BscR_C"/>
</dbReference>
<evidence type="ECO:0000259" key="3">
    <source>
        <dbReference type="PROSITE" id="PS50977"/>
    </source>
</evidence>
<keyword evidence="5" id="KW-1185">Reference proteome</keyword>
<dbReference type="Gene3D" id="1.10.357.10">
    <property type="entry name" value="Tetracycline Repressor, domain 2"/>
    <property type="match status" value="1"/>
</dbReference>
<evidence type="ECO:0000313" key="5">
    <source>
        <dbReference type="Proteomes" id="UP001185092"/>
    </source>
</evidence>
<comment type="caution">
    <text evidence="4">The sequence shown here is derived from an EMBL/GenBank/DDBJ whole genome shotgun (WGS) entry which is preliminary data.</text>
</comment>
<sequence length="190" mass="22304">MRVKDEEKKKAIYRSTLEIVSNQGIAGIKMADIARKVELSPSTLYIYFKNKEELITSLFTDIMEEQNKTTRKYITENQSFKIKLKNIWVYWLKYSINNYNEISFLQQVKKSPYFDKLPKHILEAKQDIGHDIYKEGKEQLIVKDIDNQVLSEISTAILHKCSALVMDKKFSLSNKDIDTMFSFVWDAIKS</sequence>
<dbReference type="Pfam" id="PF00440">
    <property type="entry name" value="TetR_N"/>
    <property type="match status" value="1"/>
</dbReference>
<feature type="DNA-binding region" description="H-T-H motif" evidence="2">
    <location>
        <begin position="29"/>
        <end position="48"/>
    </location>
</feature>